<evidence type="ECO:0000313" key="8">
    <source>
        <dbReference type="Proteomes" id="UP000528457"/>
    </source>
</evidence>
<feature type="region of interest" description="Disordered" evidence="5">
    <location>
        <begin position="1"/>
        <end position="21"/>
    </location>
</feature>
<name>A0A7X0MXR6_9GAMM</name>
<gene>
    <name evidence="7" type="ORF">HNR48_002559</name>
</gene>
<keyword evidence="8" id="KW-1185">Reference proteome</keyword>
<dbReference type="InterPro" id="IPR025996">
    <property type="entry name" value="MT1864/Rv1816-like_C"/>
</dbReference>
<evidence type="ECO:0000256" key="5">
    <source>
        <dbReference type="SAM" id="MobiDB-lite"/>
    </source>
</evidence>
<organism evidence="7 8">
    <name type="scientific">Pseudoteredinibacter isoporae</name>
    <dbReference type="NCBI Taxonomy" id="570281"/>
    <lineage>
        <taxon>Bacteria</taxon>
        <taxon>Pseudomonadati</taxon>
        <taxon>Pseudomonadota</taxon>
        <taxon>Gammaproteobacteria</taxon>
        <taxon>Cellvibrionales</taxon>
        <taxon>Cellvibrionaceae</taxon>
        <taxon>Pseudoteredinibacter</taxon>
    </lineage>
</organism>
<dbReference type="PANTHER" id="PTHR30055:SF220">
    <property type="entry name" value="TETR-FAMILY REGULATORY PROTEIN"/>
    <property type="match status" value="1"/>
</dbReference>
<evidence type="ECO:0000256" key="4">
    <source>
        <dbReference type="PROSITE-ProRule" id="PRU00335"/>
    </source>
</evidence>
<evidence type="ECO:0000313" key="7">
    <source>
        <dbReference type="EMBL" id="MBB6522274.1"/>
    </source>
</evidence>
<evidence type="ECO:0000256" key="1">
    <source>
        <dbReference type="ARBA" id="ARBA00023015"/>
    </source>
</evidence>
<sequence>MSKESKSDSPNKSRPRRHENLPEKLLLAAEEILEENGLEGFSLRAVARRAGATHGAPAHHFGDSSGLLTALAADGYRRLLGVQQARQSTAENTPLAQLTALGLGYVDFAIQHPTLFRLMFSSERPRREDPYFAEASMEVFNLLAEKVMQVSGKNSITEPEFMPSLMASWSMVHGLAELVISGRAEGPLGFIGKSDVEREKVILAVIGKVDHSSE</sequence>
<dbReference type="Proteomes" id="UP000528457">
    <property type="component" value="Unassembled WGS sequence"/>
</dbReference>
<feature type="domain" description="HTH tetR-type" evidence="6">
    <location>
        <begin position="19"/>
        <end position="79"/>
    </location>
</feature>
<dbReference type="RefSeq" id="WP_166846264.1">
    <property type="nucleotide sequence ID" value="NZ_JAAONY010000002.1"/>
</dbReference>
<dbReference type="InParanoid" id="A0A7X0MXR6"/>
<dbReference type="GO" id="GO:0000976">
    <property type="term" value="F:transcription cis-regulatory region binding"/>
    <property type="evidence" value="ECO:0007669"/>
    <property type="project" value="TreeGrafter"/>
</dbReference>
<dbReference type="InterPro" id="IPR050109">
    <property type="entry name" value="HTH-type_TetR-like_transc_reg"/>
</dbReference>
<evidence type="ECO:0000259" key="6">
    <source>
        <dbReference type="PROSITE" id="PS50977"/>
    </source>
</evidence>
<keyword evidence="1" id="KW-0805">Transcription regulation</keyword>
<keyword evidence="2 4" id="KW-0238">DNA-binding</keyword>
<protein>
    <submittedName>
        <fullName evidence="7">AcrR family transcriptional regulator</fullName>
    </submittedName>
</protein>
<dbReference type="EMBL" id="JACHHT010000002">
    <property type="protein sequence ID" value="MBB6522274.1"/>
    <property type="molecule type" value="Genomic_DNA"/>
</dbReference>
<dbReference type="Pfam" id="PF00440">
    <property type="entry name" value="TetR_N"/>
    <property type="match status" value="1"/>
</dbReference>
<keyword evidence="3" id="KW-0804">Transcription</keyword>
<dbReference type="Gene3D" id="1.10.357.10">
    <property type="entry name" value="Tetracycline Repressor, domain 2"/>
    <property type="match status" value="1"/>
</dbReference>
<reference evidence="7 8" key="1">
    <citation type="submission" date="2020-08" db="EMBL/GenBank/DDBJ databases">
        <title>Genomic Encyclopedia of Type Strains, Phase IV (KMG-IV): sequencing the most valuable type-strain genomes for metagenomic binning, comparative biology and taxonomic classification.</title>
        <authorList>
            <person name="Goeker M."/>
        </authorList>
    </citation>
    <scope>NUCLEOTIDE SEQUENCE [LARGE SCALE GENOMIC DNA]</scope>
    <source>
        <strain evidence="7 8">DSM 22368</strain>
    </source>
</reference>
<dbReference type="AlphaFoldDB" id="A0A7X0MXR6"/>
<dbReference type="InterPro" id="IPR009057">
    <property type="entry name" value="Homeodomain-like_sf"/>
</dbReference>
<dbReference type="PANTHER" id="PTHR30055">
    <property type="entry name" value="HTH-TYPE TRANSCRIPTIONAL REGULATOR RUTR"/>
    <property type="match status" value="1"/>
</dbReference>
<dbReference type="InterPro" id="IPR001647">
    <property type="entry name" value="HTH_TetR"/>
</dbReference>
<evidence type="ECO:0000256" key="3">
    <source>
        <dbReference type="ARBA" id="ARBA00023163"/>
    </source>
</evidence>
<dbReference type="PROSITE" id="PS50977">
    <property type="entry name" value="HTH_TETR_2"/>
    <property type="match status" value="1"/>
</dbReference>
<dbReference type="InterPro" id="IPR036271">
    <property type="entry name" value="Tet_transcr_reg_TetR-rel_C_sf"/>
</dbReference>
<proteinExistence type="predicted"/>
<dbReference type="PRINTS" id="PR00455">
    <property type="entry name" value="HTHTETR"/>
</dbReference>
<dbReference type="Pfam" id="PF13305">
    <property type="entry name" value="TetR_C_33"/>
    <property type="match status" value="1"/>
</dbReference>
<dbReference type="SUPFAM" id="SSF48498">
    <property type="entry name" value="Tetracyclin repressor-like, C-terminal domain"/>
    <property type="match status" value="1"/>
</dbReference>
<comment type="caution">
    <text evidence="7">The sequence shown here is derived from an EMBL/GenBank/DDBJ whole genome shotgun (WGS) entry which is preliminary data.</text>
</comment>
<accession>A0A7X0MXR6</accession>
<feature type="DNA-binding region" description="H-T-H motif" evidence="4">
    <location>
        <begin position="42"/>
        <end position="61"/>
    </location>
</feature>
<evidence type="ECO:0000256" key="2">
    <source>
        <dbReference type="ARBA" id="ARBA00023125"/>
    </source>
</evidence>
<dbReference type="SUPFAM" id="SSF46689">
    <property type="entry name" value="Homeodomain-like"/>
    <property type="match status" value="1"/>
</dbReference>
<feature type="compositionally biased region" description="Basic and acidic residues" evidence="5">
    <location>
        <begin position="1"/>
        <end position="11"/>
    </location>
</feature>
<dbReference type="GO" id="GO:0003700">
    <property type="term" value="F:DNA-binding transcription factor activity"/>
    <property type="evidence" value="ECO:0007669"/>
    <property type="project" value="TreeGrafter"/>
</dbReference>